<sequence>MITGGLNSPLRSISRKASNFPCSLPQKTSFCSILELAASLWPMMILIGEFMIEFASSSTLDVMVAEKMDRRSFGFEHAVRMRSVCSTNLLSNSLSTSSKTTSSTLLRSITSSPIRSIRRSGVETSMSNFELASTLLRNFPAIDLFKMPICRLLPLHNFVSSLKI</sequence>
<dbReference type="Proteomes" id="UP000788993">
    <property type="component" value="Unassembled WGS sequence"/>
</dbReference>
<keyword evidence="2" id="KW-1185">Reference proteome</keyword>
<accession>A0A9P8P4H4</accession>
<dbReference type="EMBL" id="JAEUBD010001178">
    <property type="protein sequence ID" value="KAH3665072.1"/>
    <property type="molecule type" value="Genomic_DNA"/>
</dbReference>
<comment type="caution">
    <text evidence="1">The sequence shown here is derived from an EMBL/GenBank/DDBJ whole genome shotgun (WGS) entry which is preliminary data.</text>
</comment>
<organism evidence="1 2">
    <name type="scientific">Ogataea polymorpha</name>
    <dbReference type="NCBI Taxonomy" id="460523"/>
    <lineage>
        <taxon>Eukaryota</taxon>
        <taxon>Fungi</taxon>
        <taxon>Dikarya</taxon>
        <taxon>Ascomycota</taxon>
        <taxon>Saccharomycotina</taxon>
        <taxon>Pichiomycetes</taxon>
        <taxon>Pichiales</taxon>
        <taxon>Pichiaceae</taxon>
        <taxon>Ogataea</taxon>
    </lineage>
</organism>
<reference evidence="1" key="2">
    <citation type="submission" date="2021-01" db="EMBL/GenBank/DDBJ databases">
        <authorList>
            <person name="Schikora-Tamarit M.A."/>
        </authorList>
    </citation>
    <scope>NUCLEOTIDE SEQUENCE</scope>
    <source>
        <strain evidence="1">NCAIM Y.01608</strain>
    </source>
</reference>
<proteinExistence type="predicted"/>
<dbReference type="AlphaFoldDB" id="A0A9P8P4H4"/>
<gene>
    <name evidence="1" type="ORF">OGATHE_003887</name>
</gene>
<evidence type="ECO:0000313" key="1">
    <source>
        <dbReference type="EMBL" id="KAH3665072.1"/>
    </source>
</evidence>
<name>A0A9P8P4H4_9ASCO</name>
<evidence type="ECO:0000313" key="2">
    <source>
        <dbReference type="Proteomes" id="UP000788993"/>
    </source>
</evidence>
<reference evidence="1" key="1">
    <citation type="journal article" date="2021" name="Open Biol.">
        <title>Shared evolutionary footprints suggest mitochondrial oxidative damage underlies multiple complex I losses in fungi.</title>
        <authorList>
            <person name="Schikora-Tamarit M.A."/>
            <person name="Marcet-Houben M."/>
            <person name="Nosek J."/>
            <person name="Gabaldon T."/>
        </authorList>
    </citation>
    <scope>NUCLEOTIDE SEQUENCE</scope>
    <source>
        <strain evidence="1">NCAIM Y.01608</strain>
    </source>
</reference>
<protein>
    <submittedName>
        <fullName evidence="1">Uncharacterized protein</fullName>
    </submittedName>
</protein>